<dbReference type="OrthoDB" id="5194430at2"/>
<dbReference type="AlphaFoldDB" id="A0A562UL39"/>
<dbReference type="RefSeq" id="WP_147144639.1">
    <property type="nucleotide sequence ID" value="NZ_BAABIJ010000008.1"/>
</dbReference>
<feature type="compositionally biased region" description="Low complexity" evidence="1">
    <location>
        <begin position="435"/>
        <end position="445"/>
    </location>
</feature>
<gene>
    <name evidence="2" type="ORF">LX16_5297</name>
</gene>
<keyword evidence="3" id="KW-1185">Reference proteome</keyword>
<evidence type="ECO:0000313" key="3">
    <source>
        <dbReference type="Proteomes" id="UP000321617"/>
    </source>
</evidence>
<accession>A0A562UL39</accession>
<feature type="region of interest" description="Disordered" evidence="1">
    <location>
        <begin position="429"/>
        <end position="499"/>
    </location>
</feature>
<evidence type="ECO:0000313" key="2">
    <source>
        <dbReference type="EMBL" id="TWJ06333.1"/>
    </source>
</evidence>
<protein>
    <submittedName>
        <fullName evidence="2">Uncharacterized protein</fullName>
    </submittedName>
</protein>
<dbReference type="EMBL" id="VLLL01000013">
    <property type="protein sequence ID" value="TWJ06333.1"/>
    <property type="molecule type" value="Genomic_DNA"/>
</dbReference>
<sequence length="499" mass="52950">MNDTDTGLDTVIPDTDLWAKFDEFKIAYVDALIEAEEVEDADEFYDGFYSNIWHQVHMNAQFILSGRPTYLDPVLTHLDAARRHLQTAEGDFGGLGGDLVAWSGEAATQFKTRYQDRFSPTNANQFVALAELTGFAAGYRQLMATALHDFDAVLDSAIAACRSYEKAGGGSSVWSTVFKVAGIGATVAGMVAAAMGTAGTSLGVGATIVGGFAGFGGMATESSGGEQSRAFAHPSEILSQLNHVSDALCEQMVAQADRLLGVLNEDLAEIGAGEALVIPRPDVGDLPADRYLDDFPYVGASNDMTVDLLALWMAGERRLPLVAVSYANAAIEVGRCDWRMSVGLGDAEFVGAGVAENLHYLVDVVHSRLGQMSDDLVQVGGAFKAIAEAYSVTDEGGAQALDALIAREREYGNLDDVPAGLPEVYAPDVDEAPAEEPGSAEAPGSYNPVMPSMPVDLSPMSPGGPYFTPEMPPADDPWYTSEEEYDPNGPHGGNRQPQP</sequence>
<reference evidence="2 3" key="1">
    <citation type="journal article" date="2013" name="Stand. Genomic Sci.">
        <title>Genomic Encyclopedia of Type Strains, Phase I: The one thousand microbial genomes (KMG-I) project.</title>
        <authorList>
            <person name="Kyrpides N.C."/>
            <person name="Woyke T."/>
            <person name="Eisen J.A."/>
            <person name="Garrity G."/>
            <person name="Lilburn T.G."/>
            <person name="Beck B.J."/>
            <person name="Whitman W.B."/>
            <person name="Hugenholtz P."/>
            <person name="Klenk H.P."/>
        </authorList>
    </citation>
    <scope>NUCLEOTIDE SEQUENCE [LARGE SCALE GENOMIC DNA]</scope>
    <source>
        <strain evidence="2 3">DSM 45044</strain>
    </source>
</reference>
<comment type="caution">
    <text evidence="2">The sequence shown here is derived from an EMBL/GenBank/DDBJ whole genome shotgun (WGS) entry which is preliminary data.</text>
</comment>
<name>A0A562UL39_9ACTN</name>
<organism evidence="2 3">
    <name type="scientific">Stackebrandtia albiflava</name>
    <dbReference type="NCBI Taxonomy" id="406432"/>
    <lineage>
        <taxon>Bacteria</taxon>
        <taxon>Bacillati</taxon>
        <taxon>Actinomycetota</taxon>
        <taxon>Actinomycetes</taxon>
        <taxon>Glycomycetales</taxon>
        <taxon>Glycomycetaceae</taxon>
        <taxon>Stackebrandtia</taxon>
    </lineage>
</organism>
<evidence type="ECO:0000256" key="1">
    <source>
        <dbReference type="SAM" id="MobiDB-lite"/>
    </source>
</evidence>
<proteinExistence type="predicted"/>
<dbReference type="Proteomes" id="UP000321617">
    <property type="component" value="Unassembled WGS sequence"/>
</dbReference>